<organism evidence="2 3">
    <name type="scientific">Sulfurivirga caldicuralii</name>
    <dbReference type="NCBI Taxonomy" id="364032"/>
    <lineage>
        <taxon>Bacteria</taxon>
        <taxon>Pseudomonadati</taxon>
        <taxon>Pseudomonadota</taxon>
        <taxon>Gammaproteobacteria</taxon>
        <taxon>Thiotrichales</taxon>
        <taxon>Piscirickettsiaceae</taxon>
        <taxon>Sulfurivirga</taxon>
    </lineage>
</organism>
<dbReference type="Gene3D" id="3.40.30.10">
    <property type="entry name" value="Glutaredoxin"/>
    <property type="match status" value="1"/>
</dbReference>
<dbReference type="Proteomes" id="UP000198461">
    <property type="component" value="Unassembled WGS sequence"/>
</dbReference>
<dbReference type="STRING" id="364032.SAMN05443662_0076"/>
<accession>A0A1N6DE67</accession>
<dbReference type="Pfam" id="PF03190">
    <property type="entry name" value="Thioredox_DsbH"/>
    <property type="match status" value="1"/>
</dbReference>
<dbReference type="RefSeq" id="WP_074200428.1">
    <property type="nucleotide sequence ID" value="NZ_FSRE01000001.1"/>
</dbReference>
<dbReference type="SUPFAM" id="SSF52833">
    <property type="entry name" value="Thioredoxin-like"/>
    <property type="match status" value="1"/>
</dbReference>
<dbReference type="EMBL" id="FSRE01000001">
    <property type="protein sequence ID" value="SIN69072.1"/>
    <property type="molecule type" value="Genomic_DNA"/>
</dbReference>
<dbReference type="SUPFAM" id="SSF48208">
    <property type="entry name" value="Six-hairpin glycosidases"/>
    <property type="match status" value="1"/>
</dbReference>
<evidence type="ECO:0000313" key="3">
    <source>
        <dbReference type="Proteomes" id="UP000198461"/>
    </source>
</evidence>
<keyword evidence="3" id="KW-1185">Reference proteome</keyword>
<dbReference type="PANTHER" id="PTHR42899">
    <property type="entry name" value="SPERMATOGENESIS-ASSOCIATED PROTEIN 20"/>
    <property type="match status" value="1"/>
</dbReference>
<dbReference type="OrthoDB" id="9762614at2"/>
<name>A0A1N6DE67_9GAMM</name>
<dbReference type="InterPro" id="IPR036249">
    <property type="entry name" value="Thioredoxin-like_sf"/>
</dbReference>
<feature type="domain" description="Spermatogenesis-associated protein 20-like TRX" evidence="1">
    <location>
        <begin position="42"/>
        <end position="191"/>
    </location>
</feature>
<dbReference type="GO" id="GO:0005975">
    <property type="term" value="P:carbohydrate metabolic process"/>
    <property type="evidence" value="ECO:0007669"/>
    <property type="project" value="InterPro"/>
</dbReference>
<proteinExistence type="predicted"/>
<protein>
    <recommendedName>
        <fullName evidence="1">Spermatogenesis-associated protein 20-like TRX domain-containing protein</fullName>
    </recommendedName>
</protein>
<sequence>MANHCIKPAIDQGLKNRPVKKSGTPLLLVLLLSLVSLNSLANALKHNPSPYLAMHGSDPVDWRPWSAEVLKEAQRENRLIFISSGYFSCYWCHRMQEDVYHHADAATILNADTIPVKIDRELSPGLDHYLIDFSQRTTGRAGWPIHVLLTPEGYPFYAFMYQPKARFIAIIERAARLWRTDPDTIRTAARKALPQPEPYPDPPPLLKLTHTQLAQLLFATLEGAMDDFGGGLKGQQKFPQTPLYLSLLTLTQWPDHIKEWFILSLDAMASQHLRDHVNGGFFRYTVDPDWHTPHYEKMLYDNAQLATLYLRAGKRFNRPDWITVGLETLRFLDRHLYNPKTGLYFGSLSATDAHHHEGGNYLWDAATLKKLLPPELYRAAADAWGLDGSGPWDGKWLPAPFEGNAWPAIRRILAEHSTQPARDSKQVLAWNALMVDALAAATDATGDPQWRTRAVALYNKLSRQLRTLQPPRALNDDGSPMGQATLQDYALTVAAGETLGKDTAPLRQRTARNFLTSSGWKFSAAPLLPGQSGLKWLADSALPSLTAIADLPYPRHVAAVQTRLRQGPLQSHSYLRYNTLP</sequence>
<dbReference type="PANTHER" id="PTHR42899:SF1">
    <property type="entry name" value="SPERMATOGENESIS-ASSOCIATED PROTEIN 20"/>
    <property type="match status" value="1"/>
</dbReference>
<dbReference type="InterPro" id="IPR012341">
    <property type="entry name" value="6hp_glycosidase-like_sf"/>
</dbReference>
<dbReference type="InterPro" id="IPR024705">
    <property type="entry name" value="Ssp411"/>
</dbReference>
<gene>
    <name evidence="2" type="ORF">SAMN05443662_0076</name>
</gene>
<dbReference type="AlphaFoldDB" id="A0A1N6DE67"/>
<reference evidence="2 3" key="1">
    <citation type="submission" date="2016-11" db="EMBL/GenBank/DDBJ databases">
        <authorList>
            <person name="Jaros S."/>
            <person name="Januszkiewicz K."/>
            <person name="Wedrychowicz H."/>
        </authorList>
    </citation>
    <scope>NUCLEOTIDE SEQUENCE [LARGE SCALE GENOMIC DNA]</scope>
    <source>
        <strain evidence="2 3">DSM 17737</strain>
    </source>
</reference>
<dbReference type="InterPro" id="IPR004879">
    <property type="entry name" value="Ssp411-like_TRX"/>
</dbReference>
<dbReference type="InterPro" id="IPR008928">
    <property type="entry name" value="6-hairpin_glycosidase_sf"/>
</dbReference>
<dbReference type="Gene3D" id="1.50.10.10">
    <property type="match status" value="1"/>
</dbReference>
<evidence type="ECO:0000259" key="1">
    <source>
        <dbReference type="Pfam" id="PF03190"/>
    </source>
</evidence>
<evidence type="ECO:0000313" key="2">
    <source>
        <dbReference type="EMBL" id="SIN69072.1"/>
    </source>
</evidence>